<keyword evidence="2" id="KW-0698">rRNA processing</keyword>
<dbReference type="FunFam" id="2.130.10.10:FF:001192">
    <property type="entry name" value="Protein SLOW WALKER 1"/>
    <property type="match status" value="1"/>
</dbReference>
<evidence type="ECO:0000256" key="3">
    <source>
        <dbReference type="ARBA" id="ARBA00022574"/>
    </source>
</evidence>
<dbReference type="Proteomes" id="UP000886520">
    <property type="component" value="Chromosome 7"/>
</dbReference>
<feature type="repeat" description="WD" evidence="6">
    <location>
        <begin position="122"/>
        <end position="164"/>
    </location>
</feature>
<evidence type="ECO:0000313" key="9">
    <source>
        <dbReference type="EMBL" id="KAI5077553.1"/>
    </source>
</evidence>
<dbReference type="InterPro" id="IPR036322">
    <property type="entry name" value="WD40_repeat_dom_sf"/>
</dbReference>
<evidence type="ECO:0000259" key="8">
    <source>
        <dbReference type="Pfam" id="PF09384"/>
    </source>
</evidence>
<dbReference type="CDD" id="cd00200">
    <property type="entry name" value="WD40"/>
    <property type="match status" value="1"/>
</dbReference>
<gene>
    <name evidence="9" type="ORF">GOP47_0007377</name>
</gene>
<dbReference type="InterPro" id="IPR018983">
    <property type="entry name" value="U3_snoRNA-assocProt_15_C"/>
</dbReference>
<dbReference type="AlphaFoldDB" id="A0A9D4V1F9"/>
<organism evidence="9 10">
    <name type="scientific">Adiantum capillus-veneris</name>
    <name type="common">Maidenhair fern</name>
    <dbReference type="NCBI Taxonomy" id="13818"/>
    <lineage>
        <taxon>Eukaryota</taxon>
        <taxon>Viridiplantae</taxon>
        <taxon>Streptophyta</taxon>
        <taxon>Embryophyta</taxon>
        <taxon>Tracheophyta</taxon>
        <taxon>Polypodiopsida</taxon>
        <taxon>Polypodiidae</taxon>
        <taxon>Polypodiales</taxon>
        <taxon>Pteridineae</taxon>
        <taxon>Pteridaceae</taxon>
        <taxon>Vittarioideae</taxon>
        <taxon>Adiantum</taxon>
    </lineage>
</organism>
<keyword evidence="10" id="KW-1185">Reference proteome</keyword>
<dbReference type="OrthoDB" id="431715at2759"/>
<dbReference type="Gene3D" id="2.130.10.10">
    <property type="entry name" value="YVTN repeat-like/Quinoprotein amine dehydrogenase"/>
    <property type="match status" value="2"/>
</dbReference>
<name>A0A9D4V1F9_ADICA</name>
<keyword evidence="5" id="KW-0539">Nucleus</keyword>
<comment type="caution">
    <text evidence="9">The sequence shown here is derived from an EMBL/GenBank/DDBJ whole genome shotgun (WGS) entry which is preliminary data.</text>
</comment>
<accession>A0A9D4V1F9</accession>
<dbReference type="GO" id="GO:0006364">
    <property type="term" value="P:rRNA processing"/>
    <property type="evidence" value="ECO:0007669"/>
    <property type="project" value="UniProtKB-KW"/>
</dbReference>
<dbReference type="Pfam" id="PF09384">
    <property type="entry name" value="UTP15_C"/>
    <property type="match status" value="1"/>
</dbReference>
<evidence type="ECO:0000256" key="6">
    <source>
        <dbReference type="PROSITE-ProRule" id="PRU00221"/>
    </source>
</evidence>
<feature type="domain" description="U3 small nucleolar RNA-associated protein 15 C-terminal" evidence="8">
    <location>
        <begin position="375"/>
        <end position="517"/>
    </location>
</feature>
<dbReference type="PROSITE" id="PS50082">
    <property type="entry name" value="WD_REPEATS_2"/>
    <property type="match status" value="2"/>
</dbReference>
<evidence type="ECO:0000313" key="10">
    <source>
        <dbReference type="Proteomes" id="UP000886520"/>
    </source>
</evidence>
<evidence type="ECO:0000256" key="1">
    <source>
        <dbReference type="ARBA" id="ARBA00004604"/>
    </source>
</evidence>
<dbReference type="PRINTS" id="PR00320">
    <property type="entry name" value="GPROTEINBRPT"/>
</dbReference>
<reference evidence="9" key="1">
    <citation type="submission" date="2021-01" db="EMBL/GenBank/DDBJ databases">
        <title>Adiantum capillus-veneris genome.</title>
        <authorList>
            <person name="Fang Y."/>
            <person name="Liao Q."/>
        </authorList>
    </citation>
    <scope>NUCLEOTIDE SEQUENCE</scope>
    <source>
        <strain evidence="9">H3</strain>
        <tissue evidence="9">Leaf</tissue>
    </source>
</reference>
<protein>
    <recommendedName>
        <fullName evidence="8">U3 small nucleolar RNA-associated protein 15 C-terminal domain-containing protein</fullName>
    </recommendedName>
</protein>
<keyword evidence="3 6" id="KW-0853">WD repeat</keyword>
<feature type="repeat" description="WD" evidence="6">
    <location>
        <begin position="165"/>
        <end position="207"/>
    </location>
</feature>
<evidence type="ECO:0000256" key="5">
    <source>
        <dbReference type="ARBA" id="ARBA00023242"/>
    </source>
</evidence>
<dbReference type="PROSITE" id="PS50294">
    <property type="entry name" value="WD_REPEATS_REGION"/>
    <property type="match status" value="2"/>
</dbReference>
<dbReference type="SUPFAM" id="SSF50978">
    <property type="entry name" value="WD40 repeat-like"/>
    <property type="match status" value="1"/>
</dbReference>
<dbReference type="InterPro" id="IPR020472">
    <property type="entry name" value="WD40_PAC1"/>
</dbReference>
<dbReference type="InterPro" id="IPR001680">
    <property type="entry name" value="WD40_rpt"/>
</dbReference>
<feature type="region of interest" description="Disordered" evidence="7">
    <location>
        <begin position="1"/>
        <end position="25"/>
    </location>
</feature>
<evidence type="ECO:0000256" key="4">
    <source>
        <dbReference type="ARBA" id="ARBA00022737"/>
    </source>
</evidence>
<sequence>MEGQSSSYKPVRPKKFAASRKPSAAESKYWKSFSSKLIEQQIAAVTCINFCPEPPHDFAVTSSTRVSVYDGQTCKVKKTISRFSDVAYSGVFRPDGQLVVAGGEMGVIQVFDLNSRLVLRQLKGHSRAVHWVRYSPSDKLQVLSGSDDTTVRWWDVPTESEVLRLEGHADYVRSGSANPSSGDVWATGSYDHTVNLWDLRTSNVVLKLQHGKPLEDVLFFPSGGLLATAGGNVVKIWDILGGGRLLHALGSHQKTVTSLCITPPIRVNSNDLVTSKRLLTGSLDGHVRVFDISDFKVVHASKYDSPIMSMDLSQSMSTMAVGTSEGKLFIRQKKKVAAAEGANKKSISNVIYEEPKIETVLRPSNYRYFLRGRSEKATEEDFYVAQQRRLKLAEYDRHLRKFRYKEALVSSLKTFNPTVVLAVMEELICRRGLISAVSNLDTTSLELLLDFLRRNVTLPQYSRILIPFAHKVLDKCAGDFCLSPSILHQVAILRDKVEDEVRLQESLQSLQGLIQPLIQASIRGWVAEETIQVFIKREQKLLQSGVLDLVCHIESLWRRRGRGRVIKLSF</sequence>
<comment type="subcellular location">
    <subcellularLocation>
        <location evidence="1">Nucleus</location>
        <location evidence="1">Nucleolus</location>
    </subcellularLocation>
</comment>
<dbReference type="GO" id="GO:0045943">
    <property type="term" value="P:positive regulation of transcription by RNA polymerase I"/>
    <property type="evidence" value="ECO:0007669"/>
    <property type="project" value="TreeGrafter"/>
</dbReference>
<dbReference type="EMBL" id="JABFUD020000007">
    <property type="protein sequence ID" value="KAI5077553.1"/>
    <property type="molecule type" value="Genomic_DNA"/>
</dbReference>
<evidence type="ECO:0000256" key="7">
    <source>
        <dbReference type="SAM" id="MobiDB-lite"/>
    </source>
</evidence>
<dbReference type="Pfam" id="PF00400">
    <property type="entry name" value="WD40"/>
    <property type="match status" value="4"/>
</dbReference>
<keyword evidence="4" id="KW-0677">Repeat</keyword>
<dbReference type="GO" id="GO:0005730">
    <property type="term" value="C:nucleolus"/>
    <property type="evidence" value="ECO:0007669"/>
    <property type="project" value="UniProtKB-SubCell"/>
</dbReference>
<dbReference type="PANTHER" id="PTHR19924:SF26">
    <property type="entry name" value="U3 SMALL NUCLEOLAR RNA-ASSOCIATED PROTEIN 15 HOMOLOG"/>
    <property type="match status" value="1"/>
</dbReference>
<proteinExistence type="predicted"/>
<evidence type="ECO:0000256" key="2">
    <source>
        <dbReference type="ARBA" id="ARBA00022552"/>
    </source>
</evidence>
<dbReference type="PANTHER" id="PTHR19924">
    <property type="entry name" value="UTP15 U3 SMALL NUCLEOLAR RNA-ASSOCIATED PROTEIN 15 FAMILY MEMBER"/>
    <property type="match status" value="1"/>
</dbReference>
<dbReference type="InterPro" id="IPR015943">
    <property type="entry name" value="WD40/YVTN_repeat-like_dom_sf"/>
</dbReference>
<dbReference type="SMART" id="SM00320">
    <property type="entry name" value="WD40"/>
    <property type="match status" value="7"/>
</dbReference>